<gene>
    <name evidence="11" type="primary">RvY_14597-1</name>
    <name evidence="11" type="synonym">RvY_14597.1</name>
    <name evidence="11" type="ORF">RvY_14597</name>
</gene>
<proteinExistence type="inferred from homology"/>
<dbReference type="Proteomes" id="UP000186922">
    <property type="component" value="Unassembled WGS sequence"/>
</dbReference>
<organism evidence="11 12">
    <name type="scientific">Ramazzottius varieornatus</name>
    <name type="common">Water bear</name>
    <name type="synonym">Tardigrade</name>
    <dbReference type="NCBI Taxonomy" id="947166"/>
    <lineage>
        <taxon>Eukaryota</taxon>
        <taxon>Metazoa</taxon>
        <taxon>Ecdysozoa</taxon>
        <taxon>Tardigrada</taxon>
        <taxon>Eutardigrada</taxon>
        <taxon>Parachela</taxon>
        <taxon>Hypsibioidea</taxon>
        <taxon>Ramazzottiidae</taxon>
        <taxon>Ramazzottius</taxon>
    </lineage>
</organism>
<evidence type="ECO:0000259" key="9">
    <source>
        <dbReference type="SMART" id="SM00864"/>
    </source>
</evidence>
<evidence type="ECO:0000256" key="4">
    <source>
        <dbReference type="ARBA" id="ARBA00022701"/>
    </source>
</evidence>
<comment type="caution">
    <text evidence="11">The sequence shown here is derived from an EMBL/GenBank/DDBJ whole genome shotgun (WGS) entry which is preliminary data.</text>
</comment>
<dbReference type="GO" id="GO:0000280">
    <property type="term" value="P:nuclear division"/>
    <property type="evidence" value="ECO:0007669"/>
    <property type="project" value="UniProtKB-ARBA"/>
</dbReference>
<dbReference type="InterPro" id="IPR036525">
    <property type="entry name" value="Tubulin/FtsZ_GTPase_sf"/>
</dbReference>
<feature type="domain" description="Tubulin/FtsZ 2-layer sandwich" evidence="10">
    <location>
        <begin position="253"/>
        <end position="398"/>
    </location>
</feature>
<keyword evidence="12" id="KW-1185">Reference proteome</keyword>
<evidence type="ECO:0000256" key="5">
    <source>
        <dbReference type="ARBA" id="ARBA00022741"/>
    </source>
</evidence>
<dbReference type="InterPro" id="IPR008280">
    <property type="entry name" value="Tub_FtsZ_C"/>
</dbReference>
<evidence type="ECO:0000313" key="12">
    <source>
        <dbReference type="Proteomes" id="UP000186922"/>
    </source>
</evidence>
<dbReference type="GO" id="GO:0000930">
    <property type="term" value="C:gamma-tubulin complex"/>
    <property type="evidence" value="ECO:0007669"/>
    <property type="project" value="InterPro"/>
</dbReference>
<dbReference type="InterPro" id="IPR023123">
    <property type="entry name" value="Tubulin_C"/>
</dbReference>
<keyword evidence="6 8" id="KW-0342">GTP-binding</keyword>
<dbReference type="InterPro" id="IPR000217">
    <property type="entry name" value="Tubulin"/>
</dbReference>
<dbReference type="GO" id="GO:0031122">
    <property type="term" value="P:cytoplasmic microtubule organization"/>
    <property type="evidence" value="ECO:0007669"/>
    <property type="project" value="InterPro"/>
</dbReference>
<dbReference type="InterPro" id="IPR037103">
    <property type="entry name" value="Tubulin/FtsZ-like_C"/>
</dbReference>
<dbReference type="PROSITE" id="PS00227">
    <property type="entry name" value="TUBULIN"/>
    <property type="match status" value="1"/>
</dbReference>
<accession>A0A1D1VZ48</accession>
<keyword evidence="7" id="KW-0206">Cytoskeleton</keyword>
<evidence type="ECO:0000313" key="11">
    <source>
        <dbReference type="EMBL" id="GAV04294.1"/>
    </source>
</evidence>
<dbReference type="PRINTS" id="PR01161">
    <property type="entry name" value="TUBULIN"/>
</dbReference>
<dbReference type="SUPFAM" id="SSF52490">
    <property type="entry name" value="Tubulin nucleotide-binding domain-like"/>
    <property type="match status" value="1"/>
</dbReference>
<dbReference type="Pfam" id="PF00091">
    <property type="entry name" value="Tubulin"/>
    <property type="match status" value="1"/>
</dbReference>
<dbReference type="InterPro" id="IPR002454">
    <property type="entry name" value="Gamma_tubulin"/>
</dbReference>
<dbReference type="Gene3D" id="3.30.1330.20">
    <property type="entry name" value="Tubulin/FtsZ, C-terminal domain"/>
    <property type="match status" value="1"/>
</dbReference>
<evidence type="ECO:0000256" key="7">
    <source>
        <dbReference type="ARBA" id="ARBA00023212"/>
    </source>
</evidence>
<dbReference type="PRINTS" id="PR01164">
    <property type="entry name" value="GAMMATUBULIN"/>
</dbReference>
<evidence type="ECO:0000256" key="1">
    <source>
        <dbReference type="ARBA" id="ARBA00004267"/>
    </source>
</evidence>
<dbReference type="InterPro" id="IPR018316">
    <property type="entry name" value="Tubulin/FtsZ_2-layer-sand-dom"/>
</dbReference>
<dbReference type="InterPro" id="IPR017975">
    <property type="entry name" value="Tubulin_CS"/>
</dbReference>
<dbReference type="GO" id="GO:0005525">
    <property type="term" value="F:GTP binding"/>
    <property type="evidence" value="ECO:0007669"/>
    <property type="project" value="UniProtKB-UniRule"/>
</dbReference>
<evidence type="ECO:0000256" key="2">
    <source>
        <dbReference type="ARBA" id="ARBA00009636"/>
    </source>
</evidence>
<comment type="function">
    <text evidence="8">Tubulin is the major constituent of microtubules, protein filaments consisting of alpha- and beta-tubulin heterodimers. Gamma-tubulin is a key component of the gamma-tubulin ring complex (gTuRC) which mediates microtubule nucleation. The gTuRC regulates the minus-end nucleation of alpha-beta tubulin heterodimers that grow into microtubule protafilaments, a critical step in centrosome duplication and spindle formation.</text>
</comment>
<dbReference type="GO" id="GO:0098813">
    <property type="term" value="P:nuclear chromosome segregation"/>
    <property type="evidence" value="ECO:0007669"/>
    <property type="project" value="UniProtKB-ARBA"/>
</dbReference>
<dbReference type="GO" id="GO:0005874">
    <property type="term" value="C:microtubule"/>
    <property type="evidence" value="ECO:0007669"/>
    <property type="project" value="UniProtKB-KW"/>
</dbReference>
<dbReference type="EMBL" id="BDGG01000010">
    <property type="protein sequence ID" value="GAV04294.1"/>
    <property type="molecule type" value="Genomic_DNA"/>
</dbReference>
<protein>
    <recommendedName>
        <fullName evidence="8">Tubulin gamma chain</fullName>
    </recommendedName>
</protein>
<keyword evidence="5 8" id="KW-0547">Nucleotide-binding</keyword>
<dbReference type="CDD" id="cd02188">
    <property type="entry name" value="gamma_tubulin"/>
    <property type="match status" value="1"/>
</dbReference>
<dbReference type="STRING" id="947166.A0A1D1VZ48"/>
<dbReference type="GO" id="GO:0007020">
    <property type="term" value="P:microtubule nucleation"/>
    <property type="evidence" value="ECO:0007669"/>
    <property type="project" value="InterPro"/>
</dbReference>
<evidence type="ECO:0000256" key="6">
    <source>
        <dbReference type="ARBA" id="ARBA00023134"/>
    </source>
</evidence>
<dbReference type="Pfam" id="PF03953">
    <property type="entry name" value="Tubulin_C"/>
    <property type="match status" value="1"/>
</dbReference>
<dbReference type="InterPro" id="IPR003008">
    <property type="entry name" value="Tubulin_FtsZ_GTPase"/>
</dbReference>
<evidence type="ECO:0000256" key="3">
    <source>
        <dbReference type="ARBA" id="ARBA00022490"/>
    </source>
</evidence>
<keyword evidence="4 8" id="KW-0493">Microtubule</keyword>
<dbReference type="Gene3D" id="1.10.287.600">
    <property type="entry name" value="Helix hairpin bin"/>
    <property type="match status" value="1"/>
</dbReference>
<evidence type="ECO:0000256" key="8">
    <source>
        <dbReference type="RuleBase" id="RU000352"/>
    </source>
</evidence>
<dbReference type="SMART" id="SM00865">
    <property type="entry name" value="Tubulin_C"/>
    <property type="match status" value="1"/>
</dbReference>
<sequence length="465" mass="52020">MPREIITLQLGQCGNQIGNEFWKKLCKEHGIDTDGRLINGALTAAGGNYDRKDVFFYQADDDHYIPRAVLMDLEPRVINTIRNSEYAKLYNPENLYMDNQGGGAGNNWAAGYRLGEQHSEKVFDIINREADGSDGLEGFCLCHSIAGGTGSGMGSYVLENIHDRFPKKIIQTYSIFPNQDENSDVVVGPYNSMLTLRRLAEHADCVVVMDNTALHNIAAERLRIEKPTNDEINNIVSTVMSASTSTLRYPSYMHNDLISLISPLIPTPNLHFIMTGYTPLTSLDQGTGGIQKTTVFDVMRRLLQTKNMMASLGKYNEAENAFISILNILQGEVESGEVQKSLQRIRERKLARFIEWGPASLHVAHSRKSPFVSTNHRVSGLMMTNHTGVHVLFDSMLKQYDKLKKKGAFLDAFKREPKFANGLEDMDESREVVNNLIQEYKAAAKPDYIEWARTKFSAGAGDGPL</sequence>
<comment type="subcellular location">
    <subcellularLocation>
        <location evidence="1">Cytoplasm</location>
        <location evidence="1">Cytoskeleton</location>
        <location evidence="1">Microtubule organizing center</location>
    </subcellularLocation>
</comment>
<dbReference type="Gene3D" id="3.40.50.1440">
    <property type="entry name" value="Tubulin/FtsZ, GTPase domain"/>
    <property type="match status" value="1"/>
</dbReference>
<dbReference type="PANTHER" id="PTHR11588">
    <property type="entry name" value="TUBULIN"/>
    <property type="match status" value="1"/>
</dbReference>
<dbReference type="GO" id="GO:0005813">
    <property type="term" value="C:centrosome"/>
    <property type="evidence" value="ECO:0007669"/>
    <property type="project" value="UniProtKB-ARBA"/>
</dbReference>
<dbReference type="AlphaFoldDB" id="A0A1D1VZ48"/>
<feature type="domain" description="Tubulin/FtsZ GTPase" evidence="9">
    <location>
        <begin position="52"/>
        <end position="251"/>
    </location>
</feature>
<dbReference type="SUPFAM" id="SSF55307">
    <property type="entry name" value="Tubulin C-terminal domain-like"/>
    <property type="match status" value="1"/>
</dbReference>
<evidence type="ECO:0000259" key="10">
    <source>
        <dbReference type="SMART" id="SM00865"/>
    </source>
</evidence>
<reference evidence="11 12" key="1">
    <citation type="journal article" date="2016" name="Nat. Commun.">
        <title>Extremotolerant tardigrade genome and improved radiotolerance of human cultured cells by tardigrade-unique protein.</title>
        <authorList>
            <person name="Hashimoto T."/>
            <person name="Horikawa D.D."/>
            <person name="Saito Y."/>
            <person name="Kuwahara H."/>
            <person name="Kozuka-Hata H."/>
            <person name="Shin-I T."/>
            <person name="Minakuchi Y."/>
            <person name="Ohishi K."/>
            <person name="Motoyama A."/>
            <person name="Aizu T."/>
            <person name="Enomoto A."/>
            <person name="Kondo K."/>
            <person name="Tanaka S."/>
            <person name="Hara Y."/>
            <person name="Koshikawa S."/>
            <person name="Sagara H."/>
            <person name="Miura T."/>
            <person name="Yokobori S."/>
            <person name="Miyagawa K."/>
            <person name="Suzuki Y."/>
            <person name="Kubo T."/>
            <person name="Oyama M."/>
            <person name="Kohara Y."/>
            <person name="Fujiyama A."/>
            <person name="Arakawa K."/>
            <person name="Katayama T."/>
            <person name="Toyoda A."/>
            <person name="Kunieda T."/>
        </authorList>
    </citation>
    <scope>NUCLEOTIDE SEQUENCE [LARGE SCALE GENOMIC DNA]</scope>
    <source>
        <strain evidence="11 12">YOKOZUNA-1</strain>
    </source>
</reference>
<dbReference type="FunFam" id="1.10.287.600:FF:000004">
    <property type="entry name" value="Tubulin gamma chain"/>
    <property type="match status" value="1"/>
</dbReference>
<name>A0A1D1VZ48_RAMVA</name>
<dbReference type="OrthoDB" id="10249382at2759"/>
<dbReference type="FunFam" id="3.40.50.1440:FF:000010">
    <property type="entry name" value="Tubulin gamma chain"/>
    <property type="match status" value="1"/>
</dbReference>
<comment type="similarity">
    <text evidence="2 8">Belongs to the tubulin family.</text>
</comment>
<keyword evidence="3" id="KW-0963">Cytoplasm</keyword>
<dbReference type="SMART" id="SM00864">
    <property type="entry name" value="Tubulin"/>
    <property type="match status" value="1"/>
</dbReference>